<dbReference type="Pfam" id="PF00158">
    <property type="entry name" value="Sigma54_activat"/>
    <property type="match status" value="1"/>
</dbReference>
<dbReference type="InterPro" id="IPR003593">
    <property type="entry name" value="AAA+_ATPase"/>
</dbReference>
<keyword evidence="12" id="KW-0804">Transcription</keyword>
<evidence type="ECO:0000313" key="20">
    <source>
        <dbReference type="Proteomes" id="UP000319576"/>
    </source>
</evidence>
<keyword evidence="3" id="KW-0963">Cytoplasm</keyword>
<dbReference type="OrthoDB" id="9803970at2"/>
<dbReference type="PROSITE" id="PS00675">
    <property type="entry name" value="SIGMA54_INTERACT_1"/>
    <property type="match status" value="1"/>
</dbReference>
<dbReference type="GO" id="GO:0006355">
    <property type="term" value="P:regulation of DNA-templated transcription"/>
    <property type="evidence" value="ECO:0007669"/>
    <property type="project" value="InterPro"/>
</dbReference>
<keyword evidence="5 16" id="KW-0597">Phosphoprotein</keyword>
<evidence type="ECO:0000256" key="2">
    <source>
        <dbReference type="ARBA" id="ARBA00019059"/>
    </source>
</evidence>
<accession>A0A517XPI4</accession>
<dbReference type="KEGG" id="uli:ETAA1_13390"/>
<evidence type="ECO:0000256" key="6">
    <source>
        <dbReference type="ARBA" id="ARBA00022741"/>
    </source>
</evidence>
<dbReference type="Gene3D" id="1.10.10.60">
    <property type="entry name" value="Homeodomain-like"/>
    <property type="match status" value="1"/>
</dbReference>
<dbReference type="InterPro" id="IPR002078">
    <property type="entry name" value="Sigma_54_int"/>
</dbReference>
<dbReference type="SMART" id="SM00382">
    <property type="entry name" value="AAA"/>
    <property type="match status" value="1"/>
</dbReference>
<dbReference type="AlphaFoldDB" id="A0A517XPI4"/>
<dbReference type="InterPro" id="IPR025943">
    <property type="entry name" value="Sigma_54_int_dom_ATP-bd_2"/>
</dbReference>
<dbReference type="SUPFAM" id="SSF52172">
    <property type="entry name" value="CheY-like"/>
    <property type="match status" value="1"/>
</dbReference>
<evidence type="ECO:0000256" key="3">
    <source>
        <dbReference type="ARBA" id="ARBA00022490"/>
    </source>
</evidence>
<sequence>MPKLLIVDDEPALLYSLEAGLGTDDLEVVTAQTGRQGVDAVLAHRPDAVVLDVRLPDMTGLEAMSLIREVDPRLPVVVITAFAATETAIEAVKRGAFEYLLKPVDLAQLREVVGRAVALRRMRSVPAVLGGDGEAGDEIVGRSPAMQDVYKTIGRLAPEDVTVLILGESGTGKELVARAVYQHSRRADGPFLAINCAAIPETLLESELFGHEKGAFTGADRQRVGKFEQADGGTLFLDEVGDMSLAAQAKLLRVLQERRFDRVGGSRAVATDVRVIAATNQDLDAMAAAGRFRRDLLYRLNGFVLTLPPLRARAGDIALLAGHFLRRAAERLGKPLGGVSAAALAVLERYSWPGNVRELQNVVGFAAIHAAGDELTPESLPASLRGGAPVTPATGEGLADVRRLVRDLIAAGSLDIYRRVLAEVDRAVLADVLAHVNGNQVHASELLGISRTTLRAKLQSMSGPPASPE</sequence>
<dbReference type="PANTHER" id="PTHR32071:SF95">
    <property type="entry name" value="DNA-BINDING TRANSCRIPTIONAL REGULATOR NTRC"/>
    <property type="match status" value="1"/>
</dbReference>
<dbReference type="FunFam" id="3.40.50.300:FF:000006">
    <property type="entry name" value="DNA-binding transcriptional regulator NtrC"/>
    <property type="match status" value="1"/>
</dbReference>
<evidence type="ECO:0000256" key="4">
    <source>
        <dbReference type="ARBA" id="ARBA00022491"/>
    </source>
</evidence>
<dbReference type="PROSITE" id="PS00676">
    <property type="entry name" value="SIGMA54_INTERACT_2"/>
    <property type="match status" value="1"/>
</dbReference>
<feature type="domain" description="Sigma-54 factor interaction" evidence="17">
    <location>
        <begin position="139"/>
        <end position="368"/>
    </location>
</feature>
<dbReference type="Proteomes" id="UP000319576">
    <property type="component" value="Chromosome"/>
</dbReference>
<evidence type="ECO:0000256" key="1">
    <source>
        <dbReference type="ARBA" id="ARBA00004496"/>
    </source>
</evidence>
<keyword evidence="8" id="KW-0902">Two-component regulatory system</keyword>
<dbReference type="InterPro" id="IPR027417">
    <property type="entry name" value="P-loop_NTPase"/>
</dbReference>
<dbReference type="InterPro" id="IPR025662">
    <property type="entry name" value="Sigma_54_int_dom_ATP-bd_1"/>
</dbReference>
<dbReference type="GO" id="GO:0005524">
    <property type="term" value="F:ATP binding"/>
    <property type="evidence" value="ECO:0007669"/>
    <property type="project" value="UniProtKB-KW"/>
</dbReference>
<dbReference type="Gene3D" id="1.10.8.60">
    <property type="match status" value="1"/>
</dbReference>
<dbReference type="InterPro" id="IPR002197">
    <property type="entry name" value="HTH_Fis"/>
</dbReference>
<evidence type="ECO:0000256" key="10">
    <source>
        <dbReference type="ARBA" id="ARBA00023125"/>
    </source>
</evidence>
<keyword evidence="7" id="KW-0067">ATP-binding</keyword>
<dbReference type="PROSITE" id="PS00688">
    <property type="entry name" value="SIGMA54_INTERACT_3"/>
    <property type="match status" value="1"/>
</dbReference>
<dbReference type="GO" id="GO:0005737">
    <property type="term" value="C:cytoplasm"/>
    <property type="evidence" value="ECO:0007669"/>
    <property type="project" value="UniProtKB-SubCell"/>
</dbReference>
<dbReference type="PROSITE" id="PS50110">
    <property type="entry name" value="RESPONSE_REGULATORY"/>
    <property type="match status" value="1"/>
</dbReference>
<evidence type="ECO:0000256" key="9">
    <source>
        <dbReference type="ARBA" id="ARBA00023015"/>
    </source>
</evidence>
<dbReference type="Gene3D" id="3.40.50.2300">
    <property type="match status" value="1"/>
</dbReference>
<feature type="domain" description="Response regulatory" evidence="18">
    <location>
        <begin position="3"/>
        <end position="117"/>
    </location>
</feature>
<keyword evidence="6" id="KW-0547">Nucleotide-binding</keyword>
<dbReference type="Pfam" id="PF02954">
    <property type="entry name" value="HTH_8"/>
    <property type="match status" value="1"/>
</dbReference>
<evidence type="ECO:0000256" key="16">
    <source>
        <dbReference type="PROSITE-ProRule" id="PRU00169"/>
    </source>
</evidence>
<keyword evidence="4" id="KW-0678">Repressor</keyword>
<name>A0A517XPI4_9BACT</name>
<keyword evidence="9" id="KW-0805">Transcription regulation</keyword>
<dbReference type="SUPFAM" id="SSF46689">
    <property type="entry name" value="Homeodomain-like"/>
    <property type="match status" value="1"/>
</dbReference>
<protein>
    <recommendedName>
        <fullName evidence="2">DNA-binding transcriptional regulator NtrC</fullName>
    </recommendedName>
    <alternativeName>
        <fullName evidence="14">Nitrogen regulation protein NR(I)</fullName>
    </alternativeName>
    <alternativeName>
        <fullName evidence="15">Nitrogen regulator I</fullName>
    </alternativeName>
</protein>
<keyword evidence="10" id="KW-0238">DNA-binding</keyword>
<evidence type="ECO:0000256" key="12">
    <source>
        <dbReference type="ARBA" id="ARBA00023163"/>
    </source>
</evidence>
<dbReference type="InterPro" id="IPR011006">
    <property type="entry name" value="CheY-like_superfamily"/>
</dbReference>
<evidence type="ECO:0000256" key="13">
    <source>
        <dbReference type="ARBA" id="ARBA00023231"/>
    </source>
</evidence>
<evidence type="ECO:0000259" key="17">
    <source>
        <dbReference type="PROSITE" id="PS50045"/>
    </source>
</evidence>
<proteinExistence type="predicted"/>
<dbReference type="Pfam" id="PF25601">
    <property type="entry name" value="AAA_lid_14"/>
    <property type="match status" value="1"/>
</dbReference>
<evidence type="ECO:0000313" key="19">
    <source>
        <dbReference type="EMBL" id="QDU19415.1"/>
    </source>
</evidence>
<reference evidence="19 20" key="1">
    <citation type="submission" date="2019-02" db="EMBL/GenBank/DDBJ databases">
        <title>Deep-cultivation of Planctomycetes and their phenomic and genomic characterization uncovers novel biology.</title>
        <authorList>
            <person name="Wiegand S."/>
            <person name="Jogler M."/>
            <person name="Boedeker C."/>
            <person name="Pinto D."/>
            <person name="Vollmers J."/>
            <person name="Rivas-Marin E."/>
            <person name="Kohn T."/>
            <person name="Peeters S.H."/>
            <person name="Heuer A."/>
            <person name="Rast P."/>
            <person name="Oberbeckmann S."/>
            <person name="Bunk B."/>
            <person name="Jeske O."/>
            <person name="Meyerdierks A."/>
            <person name="Storesund J.E."/>
            <person name="Kallscheuer N."/>
            <person name="Luecker S."/>
            <person name="Lage O.M."/>
            <person name="Pohl T."/>
            <person name="Merkel B.J."/>
            <person name="Hornburger P."/>
            <person name="Mueller R.-W."/>
            <person name="Bruemmer F."/>
            <person name="Labrenz M."/>
            <person name="Spormann A.M."/>
            <person name="Op den Camp H."/>
            <person name="Overmann J."/>
            <person name="Amann R."/>
            <person name="Jetten M.S.M."/>
            <person name="Mascher T."/>
            <person name="Medema M.H."/>
            <person name="Devos D.P."/>
            <person name="Kaster A.-K."/>
            <person name="Ovreas L."/>
            <person name="Rohde M."/>
            <person name="Galperin M.Y."/>
            <person name="Jogler C."/>
        </authorList>
    </citation>
    <scope>NUCLEOTIDE SEQUENCE [LARGE SCALE GENOMIC DNA]</scope>
    <source>
        <strain evidence="19 20">ETA_A1</strain>
    </source>
</reference>
<evidence type="ECO:0000259" key="18">
    <source>
        <dbReference type="PROSITE" id="PS50110"/>
    </source>
</evidence>
<keyword evidence="13" id="KW-0535">Nitrogen fixation</keyword>
<dbReference type="SUPFAM" id="SSF52540">
    <property type="entry name" value="P-loop containing nucleoside triphosphate hydrolases"/>
    <property type="match status" value="1"/>
</dbReference>
<dbReference type="InterPro" id="IPR001789">
    <property type="entry name" value="Sig_transdc_resp-reg_receiver"/>
</dbReference>
<evidence type="ECO:0000256" key="15">
    <source>
        <dbReference type="ARBA" id="ARBA00031910"/>
    </source>
</evidence>
<dbReference type="InterPro" id="IPR058031">
    <property type="entry name" value="AAA_lid_NorR"/>
</dbReference>
<keyword evidence="20" id="KW-1185">Reference proteome</keyword>
<dbReference type="PROSITE" id="PS50045">
    <property type="entry name" value="SIGMA54_INTERACT_4"/>
    <property type="match status" value="1"/>
</dbReference>
<dbReference type="Pfam" id="PF00072">
    <property type="entry name" value="Response_reg"/>
    <property type="match status" value="1"/>
</dbReference>
<dbReference type="PANTHER" id="PTHR32071">
    <property type="entry name" value="TRANSCRIPTIONAL REGULATORY PROTEIN"/>
    <property type="match status" value="1"/>
</dbReference>
<dbReference type="SMART" id="SM00448">
    <property type="entry name" value="REC"/>
    <property type="match status" value="1"/>
</dbReference>
<dbReference type="CDD" id="cd00156">
    <property type="entry name" value="REC"/>
    <property type="match status" value="1"/>
</dbReference>
<feature type="modified residue" description="4-aspartylphosphate" evidence="16">
    <location>
        <position position="52"/>
    </location>
</feature>
<gene>
    <name evidence="19" type="primary">ntrC_3</name>
    <name evidence="19" type="ORF">ETAA1_13390</name>
</gene>
<dbReference type="Gene3D" id="3.40.50.300">
    <property type="entry name" value="P-loop containing nucleotide triphosphate hydrolases"/>
    <property type="match status" value="1"/>
</dbReference>
<dbReference type="InterPro" id="IPR025944">
    <property type="entry name" value="Sigma_54_int_dom_CS"/>
</dbReference>
<dbReference type="RefSeq" id="WP_145235392.1">
    <property type="nucleotide sequence ID" value="NZ_CP036273.1"/>
</dbReference>
<dbReference type="GO" id="GO:0000160">
    <property type="term" value="P:phosphorelay signal transduction system"/>
    <property type="evidence" value="ECO:0007669"/>
    <property type="project" value="UniProtKB-KW"/>
</dbReference>
<organism evidence="19 20">
    <name type="scientific">Urbifossiella limnaea</name>
    <dbReference type="NCBI Taxonomy" id="2528023"/>
    <lineage>
        <taxon>Bacteria</taxon>
        <taxon>Pseudomonadati</taxon>
        <taxon>Planctomycetota</taxon>
        <taxon>Planctomycetia</taxon>
        <taxon>Gemmatales</taxon>
        <taxon>Gemmataceae</taxon>
        <taxon>Urbifossiella</taxon>
    </lineage>
</organism>
<dbReference type="GO" id="GO:0043565">
    <property type="term" value="F:sequence-specific DNA binding"/>
    <property type="evidence" value="ECO:0007669"/>
    <property type="project" value="InterPro"/>
</dbReference>
<keyword evidence="11" id="KW-0010">Activator</keyword>
<evidence type="ECO:0000256" key="8">
    <source>
        <dbReference type="ARBA" id="ARBA00023012"/>
    </source>
</evidence>
<evidence type="ECO:0000256" key="14">
    <source>
        <dbReference type="ARBA" id="ARBA00029881"/>
    </source>
</evidence>
<evidence type="ECO:0000256" key="11">
    <source>
        <dbReference type="ARBA" id="ARBA00023159"/>
    </source>
</evidence>
<dbReference type="EMBL" id="CP036273">
    <property type="protein sequence ID" value="QDU19415.1"/>
    <property type="molecule type" value="Genomic_DNA"/>
</dbReference>
<dbReference type="InterPro" id="IPR009057">
    <property type="entry name" value="Homeodomain-like_sf"/>
</dbReference>
<dbReference type="CDD" id="cd00009">
    <property type="entry name" value="AAA"/>
    <property type="match status" value="1"/>
</dbReference>
<comment type="subcellular location">
    <subcellularLocation>
        <location evidence="1">Cytoplasm</location>
    </subcellularLocation>
</comment>
<evidence type="ECO:0000256" key="5">
    <source>
        <dbReference type="ARBA" id="ARBA00022553"/>
    </source>
</evidence>
<evidence type="ECO:0000256" key="7">
    <source>
        <dbReference type="ARBA" id="ARBA00022840"/>
    </source>
</evidence>